<reference evidence="2 3" key="1">
    <citation type="submission" date="2018-11" db="EMBL/GenBank/DDBJ databases">
        <title>The genome draft of YIM 96095.</title>
        <authorList>
            <person name="Tang S.-K."/>
            <person name="Chunyu W.-X."/>
            <person name="Feng Y.-Z."/>
        </authorList>
    </citation>
    <scope>NUCLEOTIDE SEQUENCE [LARGE SCALE GENOMIC DNA]</scope>
    <source>
        <strain evidence="2 3">YIM 96095</strain>
    </source>
</reference>
<dbReference type="Proteomes" id="UP000269198">
    <property type="component" value="Unassembled WGS sequence"/>
</dbReference>
<dbReference type="PANTHER" id="PTHR13847">
    <property type="entry name" value="SARCOSINE DEHYDROGENASE-RELATED"/>
    <property type="match status" value="1"/>
</dbReference>
<dbReference type="AlphaFoldDB" id="A0A3N0EI60"/>
<dbReference type="SUPFAM" id="SSF51905">
    <property type="entry name" value="FAD/NAD(P)-binding domain"/>
    <property type="match status" value="1"/>
</dbReference>
<dbReference type="OrthoDB" id="3613324at2"/>
<evidence type="ECO:0000313" key="2">
    <source>
        <dbReference type="EMBL" id="RNL87511.1"/>
    </source>
</evidence>
<sequence length="354" mass="38254">MPKTVVDIAVVGAGIVGSLVATEVLRRRPHATVAILDRGFAGDGASRRSAGLHIPRGLTPTVRSWTRLSENYYRELVTERPDLGIRSLTMNVLTRSTHPERLSEIYLGRPVPAREGAPEPLDRLPSDATAWSVAGAQHADVQSVTAALTARLRHSAAVHEGVEVSGLTEADDHVALTTATGRTVHAREVVLAPGPWLSHRAWRPLVAELPVRVKKVVALHVDAVPPSRSPTVVFHDEDAFLLPLPDRGHWLFSYTSHDWDVRPETLPSALTSADLDEGRDVLRSWAPHLADRVHSGRVFCDAYAASGEPDVRALTPRIVFAGAANGSGYRLGPAIATRTADLLARSADREGLTQ</sequence>
<comment type="caution">
    <text evidence="2">The sequence shown here is derived from an EMBL/GenBank/DDBJ whole genome shotgun (WGS) entry which is preliminary data.</text>
</comment>
<dbReference type="InterPro" id="IPR006076">
    <property type="entry name" value="FAD-dep_OxRdtase"/>
</dbReference>
<name>A0A3N0EI60_9ACTN</name>
<gene>
    <name evidence="2" type="ORF">EFW17_01475</name>
</gene>
<evidence type="ECO:0000259" key="1">
    <source>
        <dbReference type="Pfam" id="PF01266"/>
    </source>
</evidence>
<feature type="domain" description="FAD dependent oxidoreductase" evidence="1">
    <location>
        <begin position="7"/>
        <end position="342"/>
    </location>
</feature>
<dbReference type="Gene3D" id="3.50.50.60">
    <property type="entry name" value="FAD/NAD(P)-binding domain"/>
    <property type="match status" value="2"/>
</dbReference>
<keyword evidence="3" id="KW-1185">Reference proteome</keyword>
<accession>A0A3N0EI60</accession>
<proteinExistence type="predicted"/>
<dbReference type="GO" id="GO:0005737">
    <property type="term" value="C:cytoplasm"/>
    <property type="evidence" value="ECO:0007669"/>
    <property type="project" value="TreeGrafter"/>
</dbReference>
<dbReference type="Pfam" id="PF01266">
    <property type="entry name" value="DAO"/>
    <property type="match status" value="1"/>
</dbReference>
<dbReference type="RefSeq" id="WP_123199376.1">
    <property type="nucleotide sequence ID" value="NZ_RJMB01000001.1"/>
</dbReference>
<organism evidence="2 3">
    <name type="scientific">Halostreptopolyspora alba</name>
    <dbReference type="NCBI Taxonomy" id="2487137"/>
    <lineage>
        <taxon>Bacteria</taxon>
        <taxon>Bacillati</taxon>
        <taxon>Actinomycetota</taxon>
        <taxon>Actinomycetes</taxon>
        <taxon>Streptosporangiales</taxon>
        <taxon>Nocardiopsidaceae</taxon>
        <taxon>Halostreptopolyspora</taxon>
    </lineage>
</organism>
<dbReference type="Gene3D" id="3.30.9.10">
    <property type="entry name" value="D-Amino Acid Oxidase, subunit A, domain 2"/>
    <property type="match status" value="1"/>
</dbReference>
<evidence type="ECO:0000313" key="3">
    <source>
        <dbReference type="Proteomes" id="UP000269198"/>
    </source>
</evidence>
<protein>
    <submittedName>
        <fullName evidence="2">FAD-binding oxidoreductase</fullName>
    </submittedName>
</protein>
<dbReference type="EMBL" id="RJMB01000001">
    <property type="protein sequence ID" value="RNL87511.1"/>
    <property type="molecule type" value="Genomic_DNA"/>
</dbReference>
<dbReference type="InterPro" id="IPR036188">
    <property type="entry name" value="FAD/NAD-bd_sf"/>
</dbReference>